<feature type="transmembrane region" description="Helical" evidence="1">
    <location>
        <begin position="153"/>
        <end position="173"/>
    </location>
</feature>
<proteinExistence type="predicted"/>
<feature type="transmembrane region" description="Helical" evidence="1">
    <location>
        <begin position="83"/>
        <end position="107"/>
    </location>
</feature>
<reference evidence="2" key="2">
    <citation type="journal article" date="2021" name="PeerJ">
        <title>Extensive microbial diversity within the chicken gut microbiome revealed by metagenomics and culture.</title>
        <authorList>
            <person name="Gilroy R."/>
            <person name="Ravi A."/>
            <person name="Getino M."/>
            <person name="Pursley I."/>
            <person name="Horton D.L."/>
            <person name="Alikhan N.F."/>
            <person name="Baker D."/>
            <person name="Gharbi K."/>
            <person name="Hall N."/>
            <person name="Watson M."/>
            <person name="Adriaenssens E.M."/>
            <person name="Foster-Nyarko E."/>
            <person name="Jarju S."/>
            <person name="Secka A."/>
            <person name="Antonio M."/>
            <person name="Oren A."/>
            <person name="Chaudhuri R.R."/>
            <person name="La Ragione R."/>
            <person name="Hildebrand F."/>
            <person name="Pallen M.J."/>
        </authorList>
    </citation>
    <scope>NUCLEOTIDE SEQUENCE</scope>
    <source>
        <strain evidence="2">10192</strain>
    </source>
</reference>
<feature type="transmembrane region" description="Helical" evidence="1">
    <location>
        <begin position="210"/>
        <end position="228"/>
    </location>
</feature>
<keyword evidence="1" id="KW-1133">Transmembrane helix</keyword>
<feature type="transmembrane region" description="Helical" evidence="1">
    <location>
        <begin position="267"/>
        <end position="286"/>
    </location>
</feature>
<evidence type="ECO:0000313" key="3">
    <source>
        <dbReference type="Proteomes" id="UP000823632"/>
    </source>
</evidence>
<accession>A0A9D9DRB5</accession>
<comment type="caution">
    <text evidence="2">The sequence shown here is derived from an EMBL/GenBank/DDBJ whole genome shotgun (WGS) entry which is preliminary data.</text>
</comment>
<evidence type="ECO:0000313" key="2">
    <source>
        <dbReference type="EMBL" id="MBO8431415.1"/>
    </source>
</evidence>
<reference evidence="2" key="1">
    <citation type="submission" date="2020-10" db="EMBL/GenBank/DDBJ databases">
        <authorList>
            <person name="Gilroy R."/>
        </authorList>
    </citation>
    <scope>NUCLEOTIDE SEQUENCE</scope>
    <source>
        <strain evidence="2">10192</strain>
    </source>
</reference>
<evidence type="ECO:0008006" key="4">
    <source>
        <dbReference type="Google" id="ProtNLM"/>
    </source>
</evidence>
<feature type="transmembrane region" description="Helical" evidence="1">
    <location>
        <begin position="240"/>
        <end position="261"/>
    </location>
</feature>
<gene>
    <name evidence="2" type="ORF">IAC76_08520</name>
</gene>
<sequence length="352" mass="39984">MKFDEKDLLLAQKEGIISADVFTKLIDFLSGLQKDKQSKQTPATSSESHTKVKFTLENFLYYFGAFVIIDTMGWYMANVYNTFGHAGMFVLSVIYFILFTVVGNFLWKKNKTTPGGLLYVCAVSIIPLAVWSFENMTGLMPAKYDSYSGFHIWVRSGYIFMELATILGGCIFLKFRKFPLLTLPICYALWYLSMDIVPLCLGSVQAPTWGMRNFSTVVFSLVMLGAAMRFDGKTKGDYSGWLYIFGSTMLWGAIISIIWQFNGFNEVNYLIFALFSLAYMFVSIIIKRKVFMVWGAIGFFAYLSHLAYAVFKDSPIFPLVLVIIGLAIIFAGIYYAKNCDTIEQKLRNLIIK</sequence>
<keyword evidence="1" id="KW-0812">Transmembrane</keyword>
<feature type="transmembrane region" description="Helical" evidence="1">
    <location>
        <begin position="185"/>
        <end position="204"/>
    </location>
</feature>
<dbReference type="AlphaFoldDB" id="A0A9D9DRB5"/>
<organism evidence="2 3">
    <name type="scientific">Candidatus Scatousia excrementipullorum</name>
    <dbReference type="NCBI Taxonomy" id="2840936"/>
    <lineage>
        <taxon>Bacteria</taxon>
        <taxon>Candidatus Scatousia</taxon>
    </lineage>
</organism>
<protein>
    <recommendedName>
        <fullName evidence="4">DUF2157 domain-containing protein</fullName>
    </recommendedName>
</protein>
<feature type="transmembrane region" description="Helical" evidence="1">
    <location>
        <begin position="59"/>
        <end position="77"/>
    </location>
</feature>
<dbReference type="EMBL" id="JADIND010000194">
    <property type="protein sequence ID" value="MBO8431415.1"/>
    <property type="molecule type" value="Genomic_DNA"/>
</dbReference>
<feature type="transmembrane region" description="Helical" evidence="1">
    <location>
        <begin position="316"/>
        <end position="336"/>
    </location>
</feature>
<evidence type="ECO:0000256" key="1">
    <source>
        <dbReference type="SAM" id="Phobius"/>
    </source>
</evidence>
<keyword evidence="1" id="KW-0472">Membrane</keyword>
<dbReference type="Proteomes" id="UP000823632">
    <property type="component" value="Unassembled WGS sequence"/>
</dbReference>
<feature type="transmembrane region" description="Helical" evidence="1">
    <location>
        <begin position="116"/>
        <end position="133"/>
    </location>
</feature>
<name>A0A9D9DRB5_9BACT</name>
<feature type="transmembrane region" description="Helical" evidence="1">
    <location>
        <begin position="291"/>
        <end position="310"/>
    </location>
</feature>